<dbReference type="PANTHER" id="PTHR12378:SF7">
    <property type="entry name" value="DESUMOYLATING ISOPEPTIDASE 1"/>
    <property type="match status" value="1"/>
</dbReference>
<dbReference type="Gene3D" id="3.40.30.10">
    <property type="entry name" value="Glutaredoxin"/>
    <property type="match status" value="1"/>
</dbReference>
<gene>
    <name evidence="6" type="ORF">EV44_g0830</name>
</gene>
<evidence type="ECO:0000256" key="2">
    <source>
        <dbReference type="ARBA" id="ARBA00022670"/>
    </source>
</evidence>
<dbReference type="Proteomes" id="UP000030854">
    <property type="component" value="Unassembled WGS sequence"/>
</dbReference>
<dbReference type="GO" id="GO:0008233">
    <property type="term" value="F:peptidase activity"/>
    <property type="evidence" value="ECO:0007669"/>
    <property type="project" value="UniProtKB-KW"/>
</dbReference>
<dbReference type="OMA" id="VTLQMAC"/>
<dbReference type="InterPro" id="IPR013535">
    <property type="entry name" value="PUL_dom"/>
</dbReference>
<dbReference type="Pfam" id="PF05903">
    <property type="entry name" value="Peptidase_C97"/>
    <property type="match status" value="1"/>
</dbReference>
<keyword evidence="7" id="KW-1185">Reference proteome</keyword>
<dbReference type="HOGENOM" id="CLU_033441_0_0_1"/>
<comment type="caution">
    <text evidence="6">The sequence shown here is derived from an EMBL/GenBank/DDBJ whole genome shotgun (WGS) entry which is preliminary data.</text>
</comment>
<name>A0A0B1PF24_UNCNE</name>
<dbReference type="GO" id="GO:0070646">
    <property type="term" value="P:protein modification by small protein removal"/>
    <property type="evidence" value="ECO:0007669"/>
    <property type="project" value="TreeGrafter"/>
</dbReference>
<evidence type="ECO:0000313" key="6">
    <source>
        <dbReference type="EMBL" id="KHJ35209.1"/>
    </source>
</evidence>
<dbReference type="InterPro" id="IPR008580">
    <property type="entry name" value="PPPDE_dom"/>
</dbReference>
<dbReference type="Gene3D" id="3.90.1720.30">
    <property type="entry name" value="PPPDE domains"/>
    <property type="match status" value="1"/>
</dbReference>
<organism evidence="6 7">
    <name type="scientific">Uncinula necator</name>
    <name type="common">Grape powdery mildew</name>
    <dbReference type="NCBI Taxonomy" id="52586"/>
    <lineage>
        <taxon>Eukaryota</taxon>
        <taxon>Fungi</taxon>
        <taxon>Dikarya</taxon>
        <taxon>Ascomycota</taxon>
        <taxon>Pezizomycotina</taxon>
        <taxon>Leotiomycetes</taxon>
        <taxon>Erysiphales</taxon>
        <taxon>Erysiphaceae</taxon>
        <taxon>Erysiphe</taxon>
    </lineage>
</organism>
<dbReference type="GO" id="GO:0006508">
    <property type="term" value="P:proteolysis"/>
    <property type="evidence" value="ECO:0007669"/>
    <property type="project" value="UniProtKB-KW"/>
</dbReference>
<feature type="domain" description="PPPDE" evidence="5">
    <location>
        <begin position="2"/>
        <end position="142"/>
    </location>
</feature>
<dbReference type="SMART" id="SM01179">
    <property type="entry name" value="DUF862"/>
    <property type="match status" value="1"/>
</dbReference>
<dbReference type="Gene3D" id="1.25.10.10">
    <property type="entry name" value="Leucine-rich Repeat Variant"/>
    <property type="match status" value="1"/>
</dbReference>
<comment type="similarity">
    <text evidence="1">Belongs to the DeSI family.</text>
</comment>
<dbReference type="PROSITE" id="PS00194">
    <property type="entry name" value="THIOREDOXIN_1"/>
    <property type="match status" value="1"/>
</dbReference>
<dbReference type="CDD" id="cd02947">
    <property type="entry name" value="TRX_family"/>
    <property type="match status" value="1"/>
</dbReference>
<reference evidence="6 7" key="1">
    <citation type="journal article" date="2014" name="BMC Genomics">
        <title>Adaptive genomic structural variation in the grape powdery mildew pathogen, Erysiphe necator.</title>
        <authorList>
            <person name="Jones L."/>
            <person name="Riaz S."/>
            <person name="Morales-Cruz A."/>
            <person name="Amrine K.C."/>
            <person name="McGuire B."/>
            <person name="Gubler W.D."/>
            <person name="Walker M.A."/>
            <person name="Cantu D."/>
        </authorList>
    </citation>
    <scope>NUCLEOTIDE SEQUENCE [LARGE SCALE GENOMIC DNA]</scope>
    <source>
        <strain evidence="7">c</strain>
    </source>
</reference>
<dbReference type="Pfam" id="PF00085">
    <property type="entry name" value="Thioredoxin"/>
    <property type="match status" value="1"/>
</dbReference>
<dbReference type="PROSITE" id="PS51396">
    <property type="entry name" value="PUL"/>
    <property type="match status" value="1"/>
</dbReference>
<accession>A0A0B1PF24</accession>
<evidence type="ECO:0000259" key="4">
    <source>
        <dbReference type="PROSITE" id="PS51396"/>
    </source>
</evidence>
<dbReference type="InterPro" id="IPR017937">
    <property type="entry name" value="Thioredoxin_CS"/>
</dbReference>
<dbReference type="EMBL" id="JNVN01000481">
    <property type="protein sequence ID" value="KHJ35209.1"/>
    <property type="molecule type" value="Genomic_DNA"/>
</dbReference>
<dbReference type="STRING" id="52586.A0A0B1PF24"/>
<dbReference type="PANTHER" id="PTHR12378">
    <property type="entry name" value="DESUMOYLATING ISOPEPTIDASE"/>
    <property type="match status" value="1"/>
</dbReference>
<dbReference type="PROSITE" id="PS51858">
    <property type="entry name" value="PPPDE"/>
    <property type="match status" value="1"/>
</dbReference>
<dbReference type="InterPro" id="IPR036249">
    <property type="entry name" value="Thioredoxin-like_sf"/>
</dbReference>
<feature type="domain" description="PUL" evidence="4">
    <location>
        <begin position="287"/>
        <end position="571"/>
    </location>
</feature>
<proteinExistence type="inferred from homology"/>
<evidence type="ECO:0000256" key="3">
    <source>
        <dbReference type="ARBA" id="ARBA00022801"/>
    </source>
</evidence>
<evidence type="ECO:0000256" key="1">
    <source>
        <dbReference type="ARBA" id="ARBA00008140"/>
    </source>
</evidence>
<evidence type="ECO:0000313" key="7">
    <source>
        <dbReference type="Proteomes" id="UP000030854"/>
    </source>
</evidence>
<dbReference type="InterPro" id="IPR013766">
    <property type="entry name" value="Thioredoxin_domain"/>
</dbReference>
<dbReference type="InterPro" id="IPR042266">
    <property type="entry name" value="PPPDE_sf"/>
</dbReference>
<dbReference type="SUPFAM" id="SSF52833">
    <property type="entry name" value="Thioredoxin-like"/>
    <property type="match status" value="1"/>
</dbReference>
<sequence length="574" mass="63705">MIDVQLYIYDLSNGMAKQMSLGFLGEQIDAIYHTSIVMNSLEYVYDGGVKIVSAGKTHLGPPLKTVFLGKTELPMEVILEYLESLKEIYNEKAYDIWTHNCNNFSNDFATFLVGHGIPSYISNLPETVLKTPFGQMLKPYIDQIARQAQANKGGLLGIEGTAESRPSNENRNLVHLASSVNELDNYLQNSQNFCAIVFFTSQNCGPCKALYPLYQKKAIEFEEVIFLMVDVAKSIEIGMKYSITATPTFITFLHGSQESRWTGSDPSSLHSNLKMLLLLAHPSHPHESLPLPEFFSADSQPILYTKMPPLSKLKVKLGPCAENDVVLEILNFISSGISEESTKLPCPDLNAFSKFLWSAPSELPLEVLFAIVDLFRIGLADPTFNAYFTNEKDHKTVALIISHVNCLENCPYSLRLVTLQLSCNLFLNEKYQHNVLGCASLYEPIIQLATNSLLDDKNQNVRVAAASLAFNLAITNQKARFDKKNKEILPEAQQLELAASLLEAINAEEHSAEALKGCLLALANLVFRAPKDGELVDLLKSMASNEIILSKQNHFPKEPLIDEIGNVLLGKGIP</sequence>
<protein>
    <submittedName>
        <fullName evidence="6">Putative pul domain-containing protein</fullName>
    </submittedName>
</protein>
<evidence type="ECO:0000259" key="5">
    <source>
        <dbReference type="PROSITE" id="PS51858"/>
    </source>
</evidence>
<dbReference type="Pfam" id="PF08324">
    <property type="entry name" value="PUL"/>
    <property type="match status" value="1"/>
</dbReference>
<dbReference type="InterPro" id="IPR011989">
    <property type="entry name" value="ARM-like"/>
</dbReference>
<dbReference type="AlphaFoldDB" id="A0A0B1PF24"/>
<keyword evidence="3" id="KW-0378">Hydrolase</keyword>
<keyword evidence="2" id="KW-0645">Protease</keyword>